<sequence>MPQRSLLGVQAFDLPRQAPQVQQRQADQAATTGTDQHRAEDVASSDQLQHAYPDQEQDHQDHDQDLGRLSRMQPLCGQMVVQTEGGAGYARYVLVLGLMRSVTPARYAPSINSIHAASAAASCCAVASRSRPSTAILSLSA</sequence>
<feature type="compositionally biased region" description="Low complexity" evidence="1">
    <location>
        <begin position="15"/>
        <end position="34"/>
    </location>
</feature>
<feature type="compositionally biased region" description="Basic and acidic residues" evidence="1">
    <location>
        <begin position="56"/>
        <end position="68"/>
    </location>
</feature>
<dbReference type="AlphaFoldDB" id="A0A1C3NJL4"/>
<accession>A0A1C3NJL4</accession>
<protein>
    <submittedName>
        <fullName evidence="2">Uncharacterized protein</fullName>
    </submittedName>
</protein>
<feature type="region of interest" description="Disordered" evidence="1">
    <location>
        <begin position="1"/>
        <end position="69"/>
    </location>
</feature>
<dbReference type="Proteomes" id="UP000092503">
    <property type="component" value="Unassembled WGS sequence"/>
</dbReference>
<name>A0A1C3NJL4_9XANT</name>
<organism evidence="2 3">
    <name type="scientific">Xanthomonas bromi</name>
    <dbReference type="NCBI Taxonomy" id="56449"/>
    <lineage>
        <taxon>Bacteria</taxon>
        <taxon>Pseudomonadati</taxon>
        <taxon>Pseudomonadota</taxon>
        <taxon>Gammaproteobacteria</taxon>
        <taxon>Lysobacterales</taxon>
        <taxon>Lysobacteraceae</taxon>
        <taxon>Xanthomonas</taxon>
    </lineage>
</organism>
<evidence type="ECO:0000256" key="1">
    <source>
        <dbReference type="SAM" id="MobiDB-lite"/>
    </source>
</evidence>
<evidence type="ECO:0000313" key="2">
    <source>
        <dbReference type="EMBL" id="SBV50551.1"/>
    </source>
</evidence>
<proteinExistence type="predicted"/>
<reference evidence="2 3" key="1">
    <citation type="submission" date="2016-06" db="EMBL/GenBank/DDBJ databases">
        <authorList>
            <person name="Kjaerup R.B."/>
            <person name="Dalgaard T.S."/>
            <person name="Juul-Madsen H.R."/>
        </authorList>
    </citation>
    <scope>NUCLEOTIDE SEQUENCE [LARGE SCALE GENOMIC DNA]</scope>
    <source>
        <strain evidence="2">LMG947</strain>
    </source>
</reference>
<evidence type="ECO:0000313" key="3">
    <source>
        <dbReference type="Proteomes" id="UP000092503"/>
    </source>
</evidence>
<dbReference type="EMBL" id="FLTX01000018">
    <property type="protein sequence ID" value="SBV50551.1"/>
    <property type="molecule type" value="Genomic_DNA"/>
</dbReference>
<gene>
    <name evidence="2" type="ORF">XBLMG947_1331</name>
</gene>